<dbReference type="PANTHER" id="PTHR46119">
    <property type="entry name" value="OS08G0405700 PROTEIN"/>
    <property type="match status" value="1"/>
</dbReference>
<dbReference type="Proteomes" id="UP000813463">
    <property type="component" value="Chromosome 6"/>
</dbReference>
<gene>
    <name evidence="4" type="primary">LOC110791646</name>
</gene>
<dbReference type="GeneID" id="110791646"/>
<name>A0A9R0IN53_SPIOL</name>
<feature type="region of interest" description="Disordered" evidence="1">
    <location>
        <begin position="60"/>
        <end position="166"/>
    </location>
</feature>
<reference evidence="4" key="2">
    <citation type="submission" date="2025-08" db="UniProtKB">
        <authorList>
            <consortium name="RefSeq"/>
        </authorList>
    </citation>
    <scope>IDENTIFICATION</scope>
    <source>
        <tissue evidence="4">Leaf</tissue>
    </source>
</reference>
<feature type="compositionally biased region" description="Low complexity" evidence="1">
    <location>
        <begin position="117"/>
        <end position="135"/>
    </location>
</feature>
<evidence type="ECO:0000313" key="4">
    <source>
        <dbReference type="RefSeq" id="XP_021852107.1"/>
    </source>
</evidence>
<dbReference type="Gene3D" id="3.30.70.100">
    <property type="match status" value="1"/>
</dbReference>
<dbReference type="PANTHER" id="PTHR46119:SF15">
    <property type="entry name" value="PROTEIN SODIUM POTASSIUM ROOT DEFECTIVE 2"/>
    <property type="match status" value="1"/>
</dbReference>
<dbReference type="OrthoDB" id="689350at2759"/>
<evidence type="ECO:0000256" key="1">
    <source>
        <dbReference type="SAM" id="MobiDB-lite"/>
    </source>
</evidence>
<proteinExistence type="predicted"/>
<organism evidence="3 4">
    <name type="scientific">Spinacia oleracea</name>
    <name type="common">Spinach</name>
    <dbReference type="NCBI Taxonomy" id="3562"/>
    <lineage>
        <taxon>Eukaryota</taxon>
        <taxon>Viridiplantae</taxon>
        <taxon>Streptophyta</taxon>
        <taxon>Embryophyta</taxon>
        <taxon>Tracheophyta</taxon>
        <taxon>Spermatophyta</taxon>
        <taxon>Magnoliopsida</taxon>
        <taxon>eudicotyledons</taxon>
        <taxon>Gunneridae</taxon>
        <taxon>Pentapetalae</taxon>
        <taxon>Caryophyllales</taxon>
        <taxon>Chenopodiaceae</taxon>
        <taxon>Chenopodioideae</taxon>
        <taxon>Anserineae</taxon>
        <taxon>Spinacia</taxon>
    </lineage>
</organism>
<feature type="domain" description="HMA" evidence="2">
    <location>
        <begin position="258"/>
        <end position="324"/>
    </location>
</feature>
<dbReference type="AlphaFoldDB" id="A0A9R0IN53"/>
<feature type="compositionally biased region" description="Pro residues" evidence="1">
    <location>
        <begin position="88"/>
        <end position="98"/>
    </location>
</feature>
<dbReference type="InterPro" id="IPR036163">
    <property type="entry name" value="HMA_dom_sf"/>
</dbReference>
<dbReference type="Pfam" id="PF00403">
    <property type="entry name" value="HMA"/>
    <property type="match status" value="1"/>
</dbReference>
<dbReference type="PROSITE" id="PS50846">
    <property type="entry name" value="HMA_2"/>
    <property type="match status" value="1"/>
</dbReference>
<evidence type="ECO:0000259" key="2">
    <source>
        <dbReference type="PROSITE" id="PS50846"/>
    </source>
</evidence>
<accession>A0A9R0IN53</accession>
<dbReference type="RefSeq" id="XP_021852107.1">
    <property type="nucleotide sequence ID" value="XM_021996415.2"/>
</dbReference>
<keyword evidence="3" id="KW-1185">Reference proteome</keyword>
<dbReference type="KEGG" id="soe:110791646"/>
<reference evidence="3" key="1">
    <citation type="journal article" date="2021" name="Nat. Commun.">
        <title>Genomic analyses provide insights into spinach domestication and the genetic basis of agronomic traits.</title>
        <authorList>
            <person name="Cai X."/>
            <person name="Sun X."/>
            <person name="Xu C."/>
            <person name="Sun H."/>
            <person name="Wang X."/>
            <person name="Ge C."/>
            <person name="Zhang Z."/>
            <person name="Wang Q."/>
            <person name="Fei Z."/>
            <person name="Jiao C."/>
            <person name="Wang Q."/>
        </authorList>
    </citation>
    <scope>NUCLEOTIDE SEQUENCE [LARGE SCALE GENOMIC DNA]</scope>
    <source>
        <strain evidence="3">cv. Varoflay</strain>
    </source>
</reference>
<sequence length="348" mass="37368">MKGLNINISSCTSQESTSIISSPNMEVLLPSSSSSSTFSTFNPGSRAIDRHNPIIMDERRSGISTNNGSCASTPIRTPCTHHVLQKKPPTPNNSPKPLTPKKGNKLPTLTKKKTSKTRNNVTNNTTTTTTTTTAKSPVYSKSDIVVDGDDDNDGGGGGYKGGGRRSFSKPSELIMKAAAACANTRAGVDYVSPPESSRYLLDDTSFLEVLSDFDPVLELKPPFDDFNDINDDVEVVTPECVRPPKPPSSTGSSIGSPDQVVVLRVSLHCRGCERKMKKHLSRMPGVTSFNIDFAAKQVTVVGDVTPLGVLTSISKVKNAKLWTPATTISSSSSTRNMQLNHKINNNQL</sequence>
<dbReference type="InterPro" id="IPR006121">
    <property type="entry name" value="HMA_dom"/>
</dbReference>
<protein>
    <submittedName>
        <fullName evidence="4">Protein SODIUM POTASSIUM ROOT DEFECTIVE 1</fullName>
    </submittedName>
</protein>
<dbReference type="GO" id="GO:0046872">
    <property type="term" value="F:metal ion binding"/>
    <property type="evidence" value="ECO:0007669"/>
    <property type="project" value="InterPro"/>
</dbReference>
<dbReference type="CDD" id="cd00371">
    <property type="entry name" value="HMA"/>
    <property type="match status" value="1"/>
</dbReference>
<feature type="compositionally biased region" description="Polar residues" evidence="1">
    <location>
        <begin position="62"/>
        <end position="75"/>
    </location>
</feature>
<evidence type="ECO:0000313" key="3">
    <source>
        <dbReference type="Proteomes" id="UP000813463"/>
    </source>
</evidence>
<dbReference type="SUPFAM" id="SSF55008">
    <property type="entry name" value="HMA, heavy metal-associated domain"/>
    <property type="match status" value="1"/>
</dbReference>
<feature type="region of interest" description="Disordered" evidence="1">
    <location>
        <begin position="326"/>
        <end position="348"/>
    </location>
</feature>
<dbReference type="InterPro" id="IPR044526">
    <property type="entry name" value="NAKR1-3"/>
</dbReference>